<sequence length="97" mass="10766">VSSMAPSMRDYPSFKEYADAQREIGSCAEDFKATMKTSFKWGSGIGVPFGVYCAYRMGHRRPTQFVAKAFAVTLTTTMAFGCMGLMTATYNCLRVKM</sequence>
<keyword evidence="1" id="KW-0812">Transmembrane</keyword>
<protein>
    <recommendedName>
        <fullName evidence="4">HIG1 domain-containing protein</fullName>
    </recommendedName>
</protein>
<gene>
    <name evidence="2" type="ORF">PFISCL1PPCAC_24205</name>
</gene>
<dbReference type="EMBL" id="BTSY01000006">
    <property type="protein sequence ID" value="GMT32908.1"/>
    <property type="molecule type" value="Genomic_DNA"/>
</dbReference>
<organism evidence="2 3">
    <name type="scientific">Pristionchus fissidentatus</name>
    <dbReference type="NCBI Taxonomy" id="1538716"/>
    <lineage>
        <taxon>Eukaryota</taxon>
        <taxon>Metazoa</taxon>
        <taxon>Ecdysozoa</taxon>
        <taxon>Nematoda</taxon>
        <taxon>Chromadorea</taxon>
        <taxon>Rhabditida</taxon>
        <taxon>Rhabditina</taxon>
        <taxon>Diplogasteromorpha</taxon>
        <taxon>Diplogasteroidea</taxon>
        <taxon>Neodiplogasteridae</taxon>
        <taxon>Pristionchus</taxon>
    </lineage>
</organism>
<keyword evidence="1" id="KW-1133">Transmembrane helix</keyword>
<feature type="transmembrane region" description="Helical" evidence="1">
    <location>
        <begin position="65"/>
        <end position="90"/>
    </location>
</feature>
<dbReference type="Proteomes" id="UP001432322">
    <property type="component" value="Unassembled WGS sequence"/>
</dbReference>
<evidence type="ECO:0000256" key="1">
    <source>
        <dbReference type="SAM" id="Phobius"/>
    </source>
</evidence>
<evidence type="ECO:0000313" key="2">
    <source>
        <dbReference type="EMBL" id="GMT32908.1"/>
    </source>
</evidence>
<evidence type="ECO:0008006" key="4">
    <source>
        <dbReference type="Google" id="ProtNLM"/>
    </source>
</evidence>
<dbReference type="AlphaFoldDB" id="A0AAV5WRM9"/>
<keyword evidence="3" id="KW-1185">Reference proteome</keyword>
<keyword evidence="1" id="KW-0472">Membrane</keyword>
<comment type="caution">
    <text evidence="2">The sequence shown here is derived from an EMBL/GenBank/DDBJ whole genome shotgun (WGS) entry which is preliminary data.</text>
</comment>
<name>A0AAV5WRM9_9BILA</name>
<accession>A0AAV5WRM9</accession>
<reference evidence="2" key="1">
    <citation type="submission" date="2023-10" db="EMBL/GenBank/DDBJ databases">
        <title>Genome assembly of Pristionchus species.</title>
        <authorList>
            <person name="Yoshida K."/>
            <person name="Sommer R.J."/>
        </authorList>
    </citation>
    <scope>NUCLEOTIDE SEQUENCE</scope>
    <source>
        <strain evidence="2">RS5133</strain>
    </source>
</reference>
<evidence type="ECO:0000313" key="3">
    <source>
        <dbReference type="Proteomes" id="UP001432322"/>
    </source>
</evidence>
<feature type="non-terminal residue" evidence="2">
    <location>
        <position position="1"/>
    </location>
</feature>
<proteinExistence type="predicted"/>